<proteinExistence type="predicted"/>
<gene>
    <name evidence="2" type="ORF">THAOC_09628</name>
</gene>
<feature type="region of interest" description="Disordered" evidence="1">
    <location>
        <begin position="1"/>
        <end position="42"/>
    </location>
</feature>
<keyword evidence="3" id="KW-1185">Reference proteome</keyword>
<evidence type="ECO:0000313" key="3">
    <source>
        <dbReference type="Proteomes" id="UP000266841"/>
    </source>
</evidence>
<evidence type="ECO:0000313" key="2">
    <source>
        <dbReference type="EMBL" id="EJK69149.1"/>
    </source>
</evidence>
<sequence>MCQSGRDDSDSEDSNCGIDSTGTGTRRGYGATAGDRAERLPSTCTASVAGSTVPRLHGPPLASISQSLLEAGSYGSLPAAAPRGRRARNLAILASPTMSGGWLNWRNDLTVRVRILGNFFNGEI</sequence>
<dbReference type="Proteomes" id="UP000266841">
    <property type="component" value="Unassembled WGS sequence"/>
</dbReference>
<dbReference type="EMBL" id="AGNL01010414">
    <property type="protein sequence ID" value="EJK69149.1"/>
    <property type="molecule type" value="Genomic_DNA"/>
</dbReference>
<reference evidence="2 3" key="1">
    <citation type="journal article" date="2012" name="Genome Biol.">
        <title>Genome and low-iron response of an oceanic diatom adapted to chronic iron limitation.</title>
        <authorList>
            <person name="Lommer M."/>
            <person name="Specht M."/>
            <person name="Roy A.S."/>
            <person name="Kraemer L."/>
            <person name="Andreson R."/>
            <person name="Gutowska M.A."/>
            <person name="Wolf J."/>
            <person name="Bergner S.V."/>
            <person name="Schilhabel M.B."/>
            <person name="Klostermeier U.C."/>
            <person name="Beiko R.G."/>
            <person name="Rosenstiel P."/>
            <person name="Hippler M."/>
            <person name="Laroche J."/>
        </authorList>
    </citation>
    <scope>NUCLEOTIDE SEQUENCE [LARGE SCALE GENOMIC DNA]</scope>
    <source>
        <strain evidence="2 3">CCMP1005</strain>
    </source>
</reference>
<evidence type="ECO:0000256" key="1">
    <source>
        <dbReference type="SAM" id="MobiDB-lite"/>
    </source>
</evidence>
<organism evidence="2 3">
    <name type="scientific">Thalassiosira oceanica</name>
    <name type="common">Marine diatom</name>
    <dbReference type="NCBI Taxonomy" id="159749"/>
    <lineage>
        <taxon>Eukaryota</taxon>
        <taxon>Sar</taxon>
        <taxon>Stramenopiles</taxon>
        <taxon>Ochrophyta</taxon>
        <taxon>Bacillariophyta</taxon>
        <taxon>Coscinodiscophyceae</taxon>
        <taxon>Thalassiosirophycidae</taxon>
        <taxon>Thalassiosirales</taxon>
        <taxon>Thalassiosiraceae</taxon>
        <taxon>Thalassiosira</taxon>
    </lineage>
</organism>
<feature type="compositionally biased region" description="Low complexity" evidence="1">
    <location>
        <begin position="21"/>
        <end position="34"/>
    </location>
</feature>
<comment type="caution">
    <text evidence="2">The sequence shown here is derived from an EMBL/GenBank/DDBJ whole genome shotgun (WGS) entry which is preliminary data.</text>
</comment>
<dbReference type="AlphaFoldDB" id="K0SW27"/>
<name>K0SW27_THAOC</name>
<protein>
    <submittedName>
        <fullName evidence="2">Uncharacterized protein</fullName>
    </submittedName>
</protein>
<accession>K0SW27</accession>